<evidence type="ECO:0000256" key="4">
    <source>
        <dbReference type="ARBA" id="ARBA00022833"/>
    </source>
</evidence>
<evidence type="ECO:0000256" key="6">
    <source>
        <dbReference type="PROSITE-ProRule" id="PRU00146"/>
    </source>
</evidence>
<keyword evidence="5" id="KW-0539">Nucleus</keyword>
<dbReference type="InterPro" id="IPR019787">
    <property type="entry name" value="Znf_PHD-finger"/>
</dbReference>
<organism evidence="10 11">
    <name type="scientific">Dendroctonus ponderosae</name>
    <name type="common">Mountain pine beetle</name>
    <dbReference type="NCBI Taxonomy" id="77166"/>
    <lineage>
        <taxon>Eukaryota</taxon>
        <taxon>Metazoa</taxon>
        <taxon>Ecdysozoa</taxon>
        <taxon>Arthropoda</taxon>
        <taxon>Hexapoda</taxon>
        <taxon>Insecta</taxon>
        <taxon>Pterygota</taxon>
        <taxon>Neoptera</taxon>
        <taxon>Endopterygota</taxon>
        <taxon>Coleoptera</taxon>
        <taxon>Polyphaga</taxon>
        <taxon>Cucujiformia</taxon>
        <taxon>Curculionidae</taxon>
        <taxon>Scolytinae</taxon>
        <taxon>Dendroctonus</taxon>
    </lineage>
</organism>
<evidence type="ECO:0000256" key="5">
    <source>
        <dbReference type="ARBA" id="ARBA00023242"/>
    </source>
</evidence>
<dbReference type="GO" id="GO:0045892">
    <property type="term" value="P:negative regulation of DNA-templated transcription"/>
    <property type="evidence" value="ECO:0007669"/>
    <property type="project" value="TreeGrafter"/>
</dbReference>
<keyword evidence="4" id="KW-0862">Zinc</keyword>
<keyword evidence="11" id="KW-1185">Reference proteome</keyword>
<evidence type="ECO:0000313" key="10">
    <source>
        <dbReference type="EnsemblMetazoa" id="XP_019761354.1"/>
    </source>
</evidence>
<dbReference type="InterPro" id="IPR011011">
    <property type="entry name" value="Znf_FYVE_PHD"/>
</dbReference>
<dbReference type="EnsemblMetazoa" id="XM_019905795.1">
    <property type="protein sequence ID" value="XP_019761354.1"/>
    <property type="gene ID" value="LOC109538532"/>
</dbReference>
<reference evidence="11" key="1">
    <citation type="journal article" date="2013" name="Genome Biol.">
        <title>Draft genome of the mountain pine beetle, Dendroctonus ponderosae Hopkins, a major forest pest.</title>
        <authorList>
            <person name="Keeling C.I."/>
            <person name="Yuen M.M."/>
            <person name="Liao N.Y."/>
            <person name="Docking T.R."/>
            <person name="Chan S.K."/>
            <person name="Taylor G.A."/>
            <person name="Palmquist D.L."/>
            <person name="Jackman S.D."/>
            <person name="Nguyen A."/>
            <person name="Li M."/>
            <person name="Henderson H."/>
            <person name="Janes J.K."/>
            <person name="Zhao Y."/>
            <person name="Pandoh P."/>
            <person name="Moore R."/>
            <person name="Sperling F.A."/>
            <person name="Huber D.P."/>
            <person name="Birol I."/>
            <person name="Jones S.J."/>
            <person name="Bohlmann J."/>
        </authorList>
    </citation>
    <scope>NUCLEOTIDE SEQUENCE</scope>
</reference>
<feature type="compositionally biased region" description="Basic and acidic residues" evidence="7">
    <location>
        <begin position="618"/>
        <end position="634"/>
    </location>
</feature>
<dbReference type="PANTHER" id="PTHR14296:SF16">
    <property type="entry name" value="REMODELING AND SPACING FACTOR 1"/>
    <property type="match status" value="1"/>
</dbReference>
<dbReference type="Pfam" id="PF00628">
    <property type="entry name" value="PHD"/>
    <property type="match status" value="1"/>
</dbReference>
<dbReference type="InterPro" id="IPR019786">
    <property type="entry name" value="Zinc_finger_PHD-type_CS"/>
</dbReference>
<feature type="compositionally biased region" description="Polar residues" evidence="7">
    <location>
        <begin position="373"/>
        <end position="393"/>
    </location>
</feature>
<feature type="region of interest" description="Disordered" evidence="7">
    <location>
        <begin position="1009"/>
        <end position="1188"/>
    </location>
</feature>
<protein>
    <recommendedName>
        <fullName evidence="12">PHD-type domain-containing protein</fullName>
    </recommendedName>
</protein>
<feature type="compositionally biased region" description="Basic residues" evidence="7">
    <location>
        <begin position="1061"/>
        <end position="1073"/>
    </location>
</feature>
<evidence type="ECO:0000259" key="8">
    <source>
        <dbReference type="PROSITE" id="PS50016"/>
    </source>
</evidence>
<feature type="domain" description="PHD-type" evidence="8">
    <location>
        <begin position="850"/>
        <end position="900"/>
    </location>
</feature>
<feature type="compositionally biased region" description="Basic residues" evidence="7">
    <location>
        <begin position="676"/>
        <end position="687"/>
    </location>
</feature>
<dbReference type="AlphaFoldDB" id="A0AAR5PJZ0"/>
<dbReference type="Gene3D" id="3.30.40.10">
    <property type="entry name" value="Zinc/RING finger domain, C3HC4 (zinc finger)"/>
    <property type="match status" value="1"/>
</dbReference>
<evidence type="ECO:0000256" key="1">
    <source>
        <dbReference type="ARBA" id="ARBA00004123"/>
    </source>
</evidence>
<feature type="compositionally biased region" description="Basic and acidic residues" evidence="7">
    <location>
        <begin position="732"/>
        <end position="760"/>
    </location>
</feature>
<evidence type="ECO:0008006" key="12">
    <source>
        <dbReference type="Google" id="ProtNLM"/>
    </source>
</evidence>
<dbReference type="GO" id="GO:0008270">
    <property type="term" value="F:zinc ion binding"/>
    <property type="evidence" value="ECO:0007669"/>
    <property type="project" value="UniProtKB-KW"/>
</dbReference>
<dbReference type="PROSITE" id="PS50827">
    <property type="entry name" value="DDT"/>
    <property type="match status" value="1"/>
</dbReference>
<feature type="compositionally biased region" description="Acidic residues" evidence="7">
    <location>
        <begin position="1136"/>
        <end position="1147"/>
    </location>
</feature>
<dbReference type="InterPro" id="IPR018501">
    <property type="entry name" value="DDT_dom"/>
</dbReference>
<proteinExistence type="predicted"/>
<feature type="region of interest" description="Disordered" evidence="7">
    <location>
        <begin position="566"/>
        <end position="848"/>
    </location>
</feature>
<keyword evidence="2" id="KW-0479">Metal-binding</keyword>
<dbReference type="GO" id="GO:0031213">
    <property type="term" value="C:RSF complex"/>
    <property type="evidence" value="ECO:0007669"/>
    <property type="project" value="InterPro"/>
</dbReference>
<dbReference type="CDD" id="cd15543">
    <property type="entry name" value="PHD_RSF1"/>
    <property type="match status" value="1"/>
</dbReference>
<feature type="region of interest" description="Disordered" evidence="7">
    <location>
        <begin position="946"/>
        <end position="987"/>
    </location>
</feature>
<feature type="compositionally biased region" description="Polar residues" evidence="7">
    <location>
        <begin position="316"/>
        <end position="331"/>
    </location>
</feature>
<feature type="compositionally biased region" description="Acidic residues" evidence="7">
    <location>
        <begin position="787"/>
        <end position="807"/>
    </location>
</feature>
<feature type="compositionally biased region" description="Acidic residues" evidence="7">
    <location>
        <begin position="1095"/>
        <end position="1111"/>
    </location>
</feature>
<evidence type="ECO:0000256" key="7">
    <source>
        <dbReference type="SAM" id="MobiDB-lite"/>
    </source>
</evidence>
<dbReference type="GO" id="GO:0042393">
    <property type="term" value="F:histone binding"/>
    <property type="evidence" value="ECO:0007669"/>
    <property type="project" value="TreeGrafter"/>
</dbReference>
<reference evidence="10" key="2">
    <citation type="submission" date="2024-08" db="UniProtKB">
        <authorList>
            <consortium name="EnsemblMetazoa"/>
        </authorList>
    </citation>
    <scope>IDENTIFICATION</scope>
</reference>
<dbReference type="InterPro" id="IPR028938">
    <property type="entry name" value="Rsf1-like"/>
</dbReference>
<feature type="compositionally biased region" description="Acidic residues" evidence="7">
    <location>
        <begin position="820"/>
        <end position="830"/>
    </location>
</feature>
<evidence type="ECO:0000256" key="3">
    <source>
        <dbReference type="ARBA" id="ARBA00022771"/>
    </source>
</evidence>
<feature type="compositionally biased region" description="Basic and acidic residues" evidence="7">
    <location>
        <begin position="419"/>
        <end position="436"/>
    </location>
</feature>
<feature type="compositionally biased region" description="Basic residues" evidence="7">
    <location>
        <begin position="947"/>
        <end position="956"/>
    </location>
</feature>
<feature type="compositionally biased region" description="Basic and acidic residues" evidence="7">
    <location>
        <begin position="333"/>
        <end position="368"/>
    </location>
</feature>
<feature type="compositionally biased region" description="Acidic residues" evidence="7">
    <location>
        <begin position="1078"/>
        <end position="1087"/>
    </location>
</feature>
<accession>A0AAR5PJZ0</accession>
<evidence type="ECO:0000259" key="9">
    <source>
        <dbReference type="PROSITE" id="PS50827"/>
    </source>
</evidence>
<feature type="compositionally biased region" description="Basic and acidic residues" evidence="7">
    <location>
        <begin position="235"/>
        <end position="264"/>
    </location>
</feature>
<dbReference type="PROSITE" id="PS50016">
    <property type="entry name" value="ZF_PHD_2"/>
    <property type="match status" value="1"/>
</dbReference>
<dbReference type="InterPro" id="IPR013083">
    <property type="entry name" value="Znf_RING/FYVE/PHD"/>
</dbReference>
<feature type="compositionally biased region" description="Basic residues" evidence="7">
    <location>
        <begin position="1115"/>
        <end position="1131"/>
    </location>
</feature>
<comment type="subcellular location">
    <subcellularLocation>
        <location evidence="1">Nucleus</location>
    </subcellularLocation>
</comment>
<feature type="compositionally biased region" description="Basic residues" evidence="7">
    <location>
        <begin position="1175"/>
        <end position="1188"/>
    </location>
</feature>
<dbReference type="SMART" id="SM00249">
    <property type="entry name" value="PHD"/>
    <property type="match status" value="1"/>
</dbReference>
<feature type="domain" description="DDT" evidence="9">
    <location>
        <begin position="9"/>
        <end position="70"/>
    </location>
</feature>
<evidence type="ECO:0000313" key="11">
    <source>
        <dbReference type="Proteomes" id="UP000019118"/>
    </source>
</evidence>
<keyword evidence="3 6" id="KW-0863">Zinc-finger</keyword>
<feature type="compositionally biased region" description="Basic and acidic residues" evidence="7">
    <location>
        <begin position="1041"/>
        <end position="1056"/>
    </location>
</feature>
<feature type="region of interest" description="Disordered" evidence="7">
    <location>
        <begin position="193"/>
        <end position="291"/>
    </location>
</feature>
<dbReference type="InterPro" id="IPR001965">
    <property type="entry name" value="Znf_PHD"/>
</dbReference>
<evidence type="ECO:0000256" key="2">
    <source>
        <dbReference type="ARBA" id="ARBA00022723"/>
    </source>
</evidence>
<sequence length="1188" mass="133701">MASEADASCEEDPNFAVICAFFEKFGQLIGITDVDFCELWSMLKNTYEVSQYLIDLHIKLLRKIKRTASPPEKWEKFLIKFCHTFSSLEAWQVERFGYKKAKLATKVRVLKKLLEAQFDFNSKFKIEVNKLSSKELRAEPLGRDKFGHAYWFQSDENYQIRVYKEDLDDEKWTLVAKDRGGLLSLIATLSEGETKLSSDSAGNEDSNSLSEKPIIDTGQQDTDSKKTSDDEDLALDNKEIEPAKDESPVEAVAKDEAPESKSPEPDSEETVLQGAIQEPVMRIEGEGSGADNESFIIGDIIEEGVMYFQGRGSGEDCQTGNSSEETENGPTKSEIETHDQVKELESKAVEAQEETLDKPAKDELDANKAPENTEPQSNGESKQATAGNNSEEITASEEPVALKPTADLEEAPEAVINEPKCEKKQAYTCGKEEENGKQTPVVEIVDVSNNGHLEELEVVKDSGSPHSSNGKSQEQDPLADDQPVAGNDSESLQTANEPKALKGASAESSITNSPSETVEENSPISMVELTPGESCDGPRETPLTAPPSEELEAAKLVPEKTILSFSLDFKDSPSPPADSVQKPSPMRAVRKRGLKASVSNVQESDDNAGKRMKLKGRRQVEAALRKSVEQRIEQLHGSSSDSKESEEESQEPKKAGRFAKKKPSKAEESDDSSSKKSAKKAGKKHSRMLLGLQIGDDSFSEERPQLRQSRRIAQLKIREQSQQKYATNAVSDEGKKDKDETWKMSKKSVDLDSEPEEAKVGRKRKKKKEKPANQIFNEHRPWQSSSEDSEEVAEEEDDEEIEDEDDAPLGPLKSDHEFSPESEDDDDEEWQPVKRARTARKESDSEEVDDLPCQKCMKNDHPEWILLCDKCDNGWHCSCLRPPLLGIPEGDWFCPPCEHIILLERLQAKLVEYDKKLSKKSIEDRRKERLAYVGISLNNVLPNKAHLEHRKKKRRHSSEGLSGSWSESESERSAFESDSDEPIYQLRQRRQTKSYKFNEYDEMIKDAIGEDTEQPEDTAGNLGRGKDIQTIVKGLEEEPEPAPKDESVVKNEEENRPSAVHLKKMLRKKHRKLNSLDFDSEEEDISDEDFKGSSDDSDEEELSENTEDSDDDVGRKRRKAAPTRRSTRARTRRFEDEDFINDDTDDEAPMRKRKKSSWDESETDESDLSGYGRSFKAKQKKKKLCQKS</sequence>
<dbReference type="PANTHER" id="PTHR14296">
    <property type="entry name" value="REMODELING AND SPACING FACTOR 1"/>
    <property type="match status" value="1"/>
</dbReference>
<dbReference type="PROSITE" id="PS01359">
    <property type="entry name" value="ZF_PHD_1"/>
    <property type="match status" value="1"/>
</dbReference>
<dbReference type="SUPFAM" id="SSF57903">
    <property type="entry name" value="FYVE/PHD zinc finger"/>
    <property type="match status" value="1"/>
</dbReference>
<name>A0AAR5PJZ0_DENPD</name>
<dbReference type="Proteomes" id="UP000019118">
    <property type="component" value="Unassembled WGS sequence"/>
</dbReference>
<feature type="region of interest" description="Disordered" evidence="7">
    <location>
        <begin position="307"/>
        <end position="547"/>
    </location>
</feature>
<feature type="compositionally biased region" description="Polar residues" evidence="7">
    <location>
        <begin position="195"/>
        <end position="210"/>
    </location>
</feature>
<feature type="compositionally biased region" description="Polar residues" evidence="7">
    <location>
        <begin position="506"/>
        <end position="524"/>
    </location>
</feature>